<dbReference type="Gene3D" id="1.10.1410.10">
    <property type="match status" value="1"/>
</dbReference>
<gene>
    <name evidence="1" type="ORF">ODALV1_LOCUS24011</name>
</gene>
<dbReference type="Proteomes" id="UP001642540">
    <property type="component" value="Unassembled WGS sequence"/>
</dbReference>
<proteinExistence type="predicted"/>
<reference evidence="1 2" key="1">
    <citation type="submission" date="2024-08" db="EMBL/GenBank/DDBJ databases">
        <authorList>
            <person name="Cucini C."/>
            <person name="Frati F."/>
        </authorList>
    </citation>
    <scope>NUCLEOTIDE SEQUENCE [LARGE SCALE GENOMIC DNA]</scope>
</reference>
<name>A0ABP1RMX7_9HEXA</name>
<sequence>MAHLLQCSACCDIFQSRKEWLHHLLQDKHQSKSRREIFKWGNAERDCIFIVYATFPVASEDVLQFFSRGQDNIVTDFVYFSSQPKIGFMRFESKEKAAEIFLSVNGPRVRISDQTLELKKGVDYLDLEWEDRLSSLSSPPDLSQEQRLDSNQYVCKKEHEDEVIVEEPPTKQRRKSKVIPITIPDSEEEQDSILTQQYTGICRRMQIQEREYKDAIDLKNKLCEALSFTFPNCELKMFRNWYLRLKSYHISRSDLLLFLDYEEPTQFGMGSEQRTRSIEGRTMYRRKIELKLLESHFRDENGMSEICIKPNRGRALKEDQLGVFFFHTPSNLNFNIVNFPLYIPEVETCRLLEYLLTFDSRAKPLLTLIRYWSQLNKIRLTNEGEYFKAGFPPDPAILDWLVMLFLCCAKIIPSPRQVIKRPHDKFFYDGFDIGFFADPEFAQSFTSYKEIENDAHTLNVLILATKFFEFYPQQLGRGYLNLVFNTRDGEIILINDFLNYKCQLSKDEIVYLRSGRRHEGTIYRKNSVKSGEMSLTMINPLFIKHGFPICPLAFTKTVSPAMETTGSKLKECLNAYKEIEEGEYIDLNSVFQL</sequence>
<keyword evidence="2" id="KW-1185">Reference proteome</keyword>
<comment type="caution">
    <text evidence="1">The sequence shown here is derived from an EMBL/GenBank/DDBJ whole genome shotgun (WGS) entry which is preliminary data.</text>
</comment>
<dbReference type="EMBL" id="CAXLJM020000086">
    <property type="protein sequence ID" value="CAL8131061.1"/>
    <property type="molecule type" value="Genomic_DNA"/>
</dbReference>
<protein>
    <submittedName>
        <fullName evidence="1">Uncharacterized protein</fullName>
    </submittedName>
</protein>
<evidence type="ECO:0000313" key="1">
    <source>
        <dbReference type="EMBL" id="CAL8131061.1"/>
    </source>
</evidence>
<evidence type="ECO:0000313" key="2">
    <source>
        <dbReference type="Proteomes" id="UP001642540"/>
    </source>
</evidence>
<accession>A0ABP1RMX7</accession>
<organism evidence="1 2">
    <name type="scientific">Orchesella dallaii</name>
    <dbReference type="NCBI Taxonomy" id="48710"/>
    <lineage>
        <taxon>Eukaryota</taxon>
        <taxon>Metazoa</taxon>
        <taxon>Ecdysozoa</taxon>
        <taxon>Arthropoda</taxon>
        <taxon>Hexapoda</taxon>
        <taxon>Collembola</taxon>
        <taxon>Entomobryomorpha</taxon>
        <taxon>Entomobryoidea</taxon>
        <taxon>Orchesellidae</taxon>
        <taxon>Orchesellinae</taxon>
        <taxon>Orchesella</taxon>
    </lineage>
</organism>